<proteinExistence type="predicted"/>
<dbReference type="EMBL" id="KL584981">
    <property type="protein sequence ID" value="KEQ85126.1"/>
    <property type="molecule type" value="Genomic_DNA"/>
</dbReference>
<evidence type="ECO:0000313" key="1">
    <source>
        <dbReference type="EMBL" id="KEQ85126.1"/>
    </source>
</evidence>
<dbReference type="HOGENOM" id="CLU_470070_0_0_1"/>
<reference evidence="1 2" key="1">
    <citation type="journal article" date="2014" name="BMC Genomics">
        <title>Genome sequencing of four Aureobasidium pullulans varieties: biotechnological potential, stress tolerance, and description of new species.</title>
        <authorList>
            <person name="Gostin Ar C."/>
            <person name="Ohm R.A."/>
            <person name="Kogej T."/>
            <person name="Sonjak S."/>
            <person name="Turk M."/>
            <person name="Zajc J."/>
            <person name="Zalar P."/>
            <person name="Grube M."/>
            <person name="Sun H."/>
            <person name="Han J."/>
            <person name="Sharma A."/>
            <person name="Chiniquy J."/>
            <person name="Ngan C.Y."/>
            <person name="Lipzen A."/>
            <person name="Barry K."/>
            <person name="Grigoriev I.V."/>
            <person name="Gunde-Cimerman N."/>
        </authorList>
    </citation>
    <scope>NUCLEOTIDE SEQUENCE [LARGE SCALE GENOMIC DNA]</scope>
    <source>
        <strain evidence="1 2">EXF-150</strain>
    </source>
</reference>
<dbReference type="RefSeq" id="XP_029761313.1">
    <property type="nucleotide sequence ID" value="XM_029909783.1"/>
</dbReference>
<dbReference type="GeneID" id="40752089"/>
<dbReference type="OrthoDB" id="3916299at2759"/>
<name>A0A074YE90_AURPU</name>
<dbReference type="Proteomes" id="UP000030706">
    <property type="component" value="Unassembled WGS sequence"/>
</dbReference>
<evidence type="ECO:0000313" key="2">
    <source>
        <dbReference type="Proteomes" id="UP000030706"/>
    </source>
</evidence>
<accession>A0A074YE90</accession>
<sequence length="522" mass="59288">MAQLLDEIWLRIVVHLTPSHHLQDLEDYKVKQHALASLCLVSKAHHAIAQPALYRTFIKFGSPRLAEKDFVNNFEISLMKISLQIRQNTRLEKFLRTLIQQPHLACNVKHVRIDHYYFCHSRGPGFGLVGKSLFDPVLGEDFVLALRDVTGPSRHRYPAHLLWAQCLKTGQEEAELALLLAILPNIRSLDLEASDSDPGRRGFCVSLLFKSTASYRAWAFHDLSTDHAPVFSHLEVSNVRPPSIQESLVSMPDCIPLLTLPTLRSFTAHGMRFHYNTTPPNHLRHLKLEYSVTDGPFLEILLKTSSSLETLEINSHFVTNPHIPYDRVKRWLTITSQYQSKFQNALNKVSGTLQYLVLAMPEYVFDRVLDLHTFTQLRHLELEMKALLGNMNSQPPDITTLLPHGLEHLCLRRSYYETVIKSAITLLQAVPSRFSHLKTLKLGFAWPEDHTVDAQGNLVEMGSIVVSPNGDVLANGPVDSEWLKDDSGNTSALQGFAVEAGVTLELWDEELYVEHWHDLEGW</sequence>
<dbReference type="AlphaFoldDB" id="A0A074YE90"/>
<dbReference type="Gene3D" id="3.80.10.10">
    <property type="entry name" value="Ribonuclease Inhibitor"/>
    <property type="match status" value="1"/>
</dbReference>
<gene>
    <name evidence="1" type="ORF">M438DRAFT_405423</name>
</gene>
<dbReference type="InterPro" id="IPR032675">
    <property type="entry name" value="LRR_dom_sf"/>
</dbReference>
<dbReference type="STRING" id="1043002.A0A074YE90"/>
<protein>
    <recommendedName>
        <fullName evidence="3">F-box domain-containing protein</fullName>
    </recommendedName>
</protein>
<evidence type="ECO:0008006" key="3">
    <source>
        <dbReference type="Google" id="ProtNLM"/>
    </source>
</evidence>
<dbReference type="SUPFAM" id="SSF52047">
    <property type="entry name" value="RNI-like"/>
    <property type="match status" value="1"/>
</dbReference>
<keyword evidence="2" id="KW-1185">Reference proteome</keyword>
<organism evidence="1 2">
    <name type="scientific">Aureobasidium pullulans EXF-150</name>
    <dbReference type="NCBI Taxonomy" id="1043002"/>
    <lineage>
        <taxon>Eukaryota</taxon>
        <taxon>Fungi</taxon>
        <taxon>Dikarya</taxon>
        <taxon>Ascomycota</taxon>
        <taxon>Pezizomycotina</taxon>
        <taxon>Dothideomycetes</taxon>
        <taxon>Dothideomycetidae</taxon>
        <taxon>Dothideales</taxon>
        <taxon>Saccotheciaceae</taxon>
        <taxon>Aureobasidium</taxon>
    </lineage>
</organism>